<feature type="compositionally biased region" description="Polar residues" evidence="1">
    <location>
        <begin position="123"/>
        <end position="135"/>
    </location>
</feature>
<dbReference type="EMBL" id="CAMXCT010006544">
    <property type="protein sequence ID" value="CAI4015681.1"/>
    <property type="molecule type" value="Genomic_DNA"/>
</dbReference>
<reference evidence="2" key="1">
    <citation type="submission" date="2022-10" db="EMBL/GenBank/DDBJ databases">
        <authorList>
            <person name="Chen Y."/>
            <person name="Dougan E. K."/>
            <person name="Chan C."/>
            <person name="Rhodes N."/>
            <person name="Thang M."/>
        </authorList>
    </citation>
    <scope>NUCLEOTIDE SEQUENCE</scope>
</reference>
<proteinExistence type="predicted"/>
<feature type="compositionally biased region" description="Basic and acidic residues" evidence="1">
    <location>
        <begin position="137"/>
        <end position="152"/>
    </location>
</feature>
<evidence type="ECO:0000313" key="2">
    <source>
        <dbReference type="EMBL" id="CAI4015681.1"/>
    </source>
</evidence>
<dbReference type="AlphaFoldDB" id="A0A9P1DSY6"/>
<gene>
    <name evidence="2" type="ORF">C1SCF055_LOCUS40496</name>
</gene>
<comment type="caution">
    <text evidence="2">The sequence shown here is derived from an EMBL/GenBank/DDBJ whole genome shotgun (WGS) entry which is preliminary data.</text>
</comment>
<feature type="region of interest" description="Disordered" evidence="1">
    <location>
        <begin position="122"/>
        <end position="229"/>
    </location>
</feature>
<feature type="compositionally biased region" description="Polar residues" evidence="1">
    <location>
        <begin position="167"/>
        <end position="187"/>
    </location>
</feature>
<dbReference type="EMBL" id="CAMXCT030006544">
    <property type="protein sequence ID" value="CAL4802993.1"/>
    <property type="molecule type" value="Genomic_DNA"/>
</dbReference>
<organism evidence="2">
    <name type="scientific">Cladocopium goreaui</name>
    <dbReference type="NCBI Taxonomy" id="2562237"/>
    <lineage>
        <taxon>Eukaryota</taxon>
        <taxon>Sar</taxon>
        <taxon>Alveolata</taxon>
        <taxon>Dinophyceae</taxon>
        <taxon>Suessiales</taxon>
        <taxon>Symbiodiniaceae</taxon>
        <taxon>Cladocopium</taxon>
    </lineage>
</organism>
<sequence length="471" mass="52571">MDPAHGSEIHHHLARAIMHLNSLAGFLPFFEPAVDWEDAHMAPSRTHEPTPYTLRYGRPSTSRLHPHLHSPYPTLATHGDLPRQMVPNPVPHFRPISSTMSPRTFEPDTGTASTPAFLPIHHTSVSNEDQLTPQGRTMDERPNKRPRTEGPHETGLVILPPQPKPPSISSRPMDTPMPKTNTTTPATLSMEHPPPTLPSIRTPADSSATDSSDHEDGPHPGIPDTLPNPARAVSIVLARSRQRREEREALANLATHTHPAIRSASPPNTAPNLGPEILISTKTRGTVPPDAEDPDRLAHYLNLRSLAPCSVNVLGPRPPPPRVQQPPSIRRRVLLLVDLDPTREILTSLGNDAMEVTTRDFDHNLDYSEQIGMFQFSRLLNVRQVRHTTVEDILHGIVNYMFSTWGIIVSISSIDLRWTDRTNDVFALRNESTISSLLMENRPNWQTSQESTIFHILRPFTGPTCPYVMRM</sequence>
<name>A0A9P1DSY6_9DINO</name>
<evidence type="ECO:0000256" key="1">
    <source>
        <dbReference type="SAM" id="MobiDB-lite"/>
    </source>
</evidence>
<dbReference type="Proteomes" id="UP001152797">
    <property type="component" value="Unassembled WGS sequence"/>
</dbReference>
<accession>A0A9P1DSY6</accession>
<protein>
    <submittedName>
        <fullName evidence="2">Uncharacterized protein</fullName>
    </submittedName>
</protein>
<evidence type="ECO:0000313" key="3">
    <source>
        <dbReference type="EMBL" id="CAL4802993.1"/>
    </source>
</evidence>
<keyword evidence="4" id="KW-1185">Reference proteome</keyword>
<reference evidence="3 4" key="2">
    <citation type="submission" date="2024-05" db="EMBL/GenBank/DDBJ databases">
        <authorList>
            <person name="Chen Y."/>
            <person name="Shah S."/>
            <person name="Dougan E. K."/>
            <person name="Thang M."/>
            <person name="Chan C."/>
        </authorList>
    </citation>
    <scope>NUCLEOTIDE SEQUENCE [LARGE SCALE GENOMIC DNA]</scope>
</reference>
<evidence type="ECO:0000313" key="4">
    <source>
        <dbReference type="Proteomes" id="UP001152797"/>
    </source>
</evidence>
<dbReference type="EMBL" id="CAMXCT020006544">
    <property type="protein sequence ID" value="CAL1169056.1"/>
    <property type="molecule type" value="Genomic_DNA"/>
</dbReference>
<feature type="region of interest" description="Disordered" evidence="1">
    <location>
        <begin position="98"/>
        <end position="117"/>
    </location>
</feature>